<dbReference type="InterPro" id="IPR050342">
    <property type="entry name" value="HMGB"/>
</dbReference>
<dbReference type="EMBL" id="ML978134">
    <property type="protein sequence ID" value="KAF2094634.1"/>
    <property type="molecule type" value="Genomic_DNA"/>
</dbReference>
<dbReference type="CDD" id="cd00084">
    <property type="entry name" value="HMG-box_SF"/>
    <property type="match status" value="1"/>
</dbReference>
<dbReference type="Gene3D" id="1.10.30.10">
    <property type="entry name" value="High mobility group box domain"/>
    <property type="match status" value="2"/>
</dbReference>
<proteinExistence type="predicted"/>
<dbReference type="AlphaFoldDB" id="A0A9P4I685"/>
<evidence type="ECO:0000256" key="3">
    <source>
        <dbReference type="SAM" id="MobiDB-lite"/>
    </source>
</evidence>
<evidence type="ECO:0000256" key="2">
    <source>
        <dbReference type="PROSITE-ProRule" id="PRU00267"/>
    </source>
</evidence>
<organism evidence="5 6">
    <name type="scientific">Rhizodiscina lignyota</name>
    <dbReference type="NCBI Taxonomy" id="1504668"/>
    <lineage>
        <taxon>Eukaryota</taxon>
        <taxon>Fungi</taxon>
        <taxon>Dikarya</taxon>
        <taxon>Ascomycota</taxon>
        <taxon>Pezizomycotina</taxon>
        <taxon>Dothideomycetes</taxon>
        <taxon>Pleosporomycetidae</taxon>
        <taxon>Aulographales</taxon>
        <taxon>Rhizodiscinaceae</taxon>
        <taxon>Rhizodiscina</taxon>
    </lineage>
</organism>
<feature type="compositionally biased region" description="Basic and acidic residues" evidence="3">
    <location>
        <begin position="102"/>
        <end position="120"/>
    </location>
</feature>
<dbReference type="OrthoDB" id="1919336at2759"/>
<dbReference type="PROSITE" id="PS50118">
    <property type="entry name" value="HMG_BOX_2"/>
    <property type="match status" value="2"/>
</dbReference>
<sequence>MLCRGVFGRLASEATKQSTTDVTHLARHLRRVHLSNNVASLVGVSRAQLLPLTRSYTATTVHHVGRPKKGSPGEKAAKTRTRSAATETPAKKRASPKTKAAATKEKEAPKRKVLTKEEKEAAAEKKKVKELRALKKTALLGKEPKKKPYTAWTVFNSENMPKGTIPAQLGGTIKENSEKYRALTPSEKEHYNHLANQNKSANEVEYKNWVESHTPEAIRQAQLARRRLKTLLKPKKGSNAYSLIHDERQVKRPTTVYSQYIVDRFASGDFKAISFGESSKLITSEFKALSPSEKQKYKDLYETDIQRYKDEFKQVYGHDAPMFNHSSTAHATDAATA</sequence>
<dbReference type="PANTHER" id="PTHR48112:SF22">
    <property type="entry name" value="MITOCHONDRIAL TRANSCRIPTION FACTOR A, ISOFORM B"/>
    <property type="match status" value="1"/>
</dbReference>
<keyword evidence="1 2" id="KW-0238">DNA-binding</keyword>
<evidence type="ECO:0000256" key="1">
    <source>
        <dbReference type="ARBA" id="ARBA00023125"/>
    </source>
</evidence>
<accession>A0A9P4I685</accession>
<feature type="DNA-binding region" description="HMG box" evidence="2">
    <location>
        <begin position="145"/>
        <end position="210"/>
    </location>
</feature>
<dbReference type="InterPro" id="IPR036910">
    <property type="entry name" value="HMG_box_dom_sf"/>
</dbReference>
<dbReference type="GO" id="GO:0005634">
    <property type="term" value="C:nucleus"/>
    <property type="evidence" value="ECO:0007669"/>
    <property type="project" value="UniProtKB-UniRule"/>
</dbReference>
<evidence type="ECO:0000259" key="4">
    <source>
        <dbReference type="PROSITE" id="PS50118"/>
    </source>
</evidence>
<evidence type="ECO:0000313" key="5">
    <source>
        <dbReference type="EMBL" id="KAF2094634.1"/>
    </source>
</evidence>
<dbReference type="SUPFAM" id="SSF47095">
    <property type="entry name" value="HMG-box"/>
    <property type="match status" value="2"/>
</dbReference>
<feature type="DNA-binding region" description="HMG box" evidence="2">
    <location>
        <begin position="250"/>
        <end position="316"/>
    </location>
</feature>
<dbReference type="PANTHER" id="PTHR48112">
    <property type="entry name" value="HIGH MOBILITY GROUP PROTEIN DSP1"/>
    <property type="match status" value="1"/>
</dbReference>
<keyword evidence="2" id="KW-0539">Nucleus</keyword>
<protein>
    <recommendedName>
        <fullName evidence="4">HMG box domain-containing protein</fullName>
    </recommendedName>
</protein>
<name>A0A9P4I685_9PEZI</name>
<gene>
    <name evidence="5" type="ORF">NA57DRAFT_60659</name>
</gene>
<comment type="caution">
    <text evidence="5">The sequence shown here is derived from an EMBL/GenBank/DDBJ whole genome shotgun (WGS) entry which is preliminary data.</text>
</comment>
<dbReference type="SMART" id="SM00398">
    <property type="entry name" value="HMG"/>
    <property type="match status" value="2"/>
</dbReference>
<dbReference type="InterPro" id="IPR009071">
    <property type="entry name" value="HMG_box_dom"/>
</dbReference>
<feature type="domain" description="HMG box" evidence="4">
    <location>
        <begin position="145"/>
        <end position="210"/>
    </location>
</feature>
<evidence type="ECO:0000313" key="6">
    <source>
        <dbReference type="Proteomes" id="UP000799772"/>
    </source>
</evidence>
<keyword evidence="6" id="KW-1185">Reference proteome</keyword>
<reference evidence="5" key="1">
    <citation type="journal article" date="2020" name="Stud. Mycol.">
        <title>101 Dothideomycetes genomes: a test case for predicting lifestyles and emergence of pathogens.</title>
        <authorList>
            <person name="Haridas S."/>
            <person name="Albert R."/>
            <person name="Binder M."/>
            <person name="Bloem J."/>
            <person name="Labutti K."/>
            <person name="Salamov A."/>
            <person name="Andreopoulos B."/>
            <person name="Baker S."/>
            <person name="Barry K."/>
            <person name="Bills G."/>
            <person name="Bluhm B."/>
            <person name="Cannon C."/>
            <person name="Castanera R."/>
            <person name="Culley D."/>
            <person name="Daum C."/>
            <person name="Ezra D."/>
            <person name="Gonzalez J."/>
            <person name="Henrissat B."/>
            <person name="Kuo A."/>
            <person name="Liang C."/>
            <person name="Lipzen A."/>
            <person name="Lutzoni F."/>
            <person name="Magnuson J."/>
            <person name="Mondo S."/>
            <person name="Nolan M."/>
            <person name="Ohm R."/>
            <person name="Pangilinan J."/>
            <person name="Park H.-J."/>
            <person name="Ramirez L."/>
            <person name="Alfaro M."/>
            <person name="Sun H."/>
            <person name="Tritt A."/>
            <person name="Yoshinaga Y."/>
            <person name="Zwiers L.-H."/>
            <person name="Turgeon B."/>
            <person name="Goodwin S."/>
            <person name="Spatafora J."/>
            <person name="Crous P."/>
            <person name="Grigoriev I."/>
        </authorList>
    </citation>
    <scope>NUCLEOTIDE SEQUENCE</scope>
    <source>
        <strain evidence="5">CBS 133067</strain>
    </source>
</reference>
<feature type="region of interest" description="Disordered" evidence="3">
    <location>
        <begin position="60"/>
        <end position="120"/>
    </location>
</feature>
<dbReference type="Proteomes" id="UP000799772">
    <property type="component" value="Unassembled WGS sequence"/>
</dbReference>
<dbReference type="GO" id="GO:0003677">
    <property type="term" value="F:DNA binding"/>
    <property type="evidence" value="ECO:0007669"/>
    <property type="project" value="UniProtKB-UniRule"/>
</dbReference>
<feature type="domain" description="HMG box" evidence="4">
    <location>
        <begin position="250"/>
        <end position="316"/>
    </location>
</feature>